<organism evidence="2 3">
    <name type="scientific">Dyella mobilis</name>
    <dbReference type="NCBI Taxonomy" id="1849582"/>
    <lineage>
        <taxon>Bacteria</taxon>
        <taxon>Pseudomonadati</taxon>
        <taxon>Pseudomonadota</taxon>
        <taxon>Gammaproteobacteria</taxon>
        <taxon>Lysobacterales</taxon>
        <taxon>Rhodanobacteraceae</taxon>
        <taxon>Dyella</taxon>
    </lineage>
</organism>
<evidence type="ECO:0000313" key="2">
    <source>
        <dbReference type="EMBL" id="MBM7129169.1"/>
    </source>
</evidence>
<accession>A0ABS2KDZ7</accession>
<gene>
    <name evidence="2" type="ORF">ISS99_06505</name>
</gene>
<name>A0ABS2KDZ7_9GAMM</name>
<keyword evidence="3" id="KW-1185">Reference proteome</keyword>
<feature type="transmembrane region" description="Helical" evidence="1">
    <location>
        <begin position="20"/>
        <end position="42"/>
    </location>
</feature>
<reference evidence="2" key="1">
    <citation type="submission" date="2020-10" db="EMBL/GenBank/DDBJ databases">
        <title>Phylogeny of dyella-like bacteria.</title>
        <authorList>
            <person name="Fu J."/>
        </authorList>
    </citation>
    <scope>NUCLEOTIDE SEQUENCE</scope>
    <source>
        <strain evidence="2">DHON07</strain>
    </source>
</reference>
<protein>
    <submittedName>
        <fullName evidence="2">Uncharacterized protein</fullName>
    </submittedName>
</protein>
<evidence type="ECO:0000313" key="3">
    <source>
        <dbReference type="Proteomes" id="UP001430193"/>
    </source>
</evidence>
<dbReference type="EMBL" id="JADIKF010000037">
    <property type="protein sequence ID" value="MBM7129169.1"/>
    <property type="molecule type" value="Genomic_DNA"/>
</dbReference>
<feature type="transmembrane region" description="Helical" evidence="1">
    <location>
        <begin position="54"/>
        <end position="72"/>
    </location>
</feature>
<dbReference type="Proteomes" id="UP001430193">
    <property type="component" value="Unassembled WGS sequence"/>
</dbReference>
<keyword evidence="1" id="KW-0812">Transmembrane</keyword>
<keyword evidence="1" id="KW-1133">Transmembrane helix</keyword>
<feature type="transmembrane region" description="Helical" evidence="1">
    <location>
        <begin position="92"/>
        <end position="113"/>
    </location>
</feature>
<sequence>MNNDAETQPQLLDHDICTHIFTASAAMVGVCLTVIGILRAVVSLRHTDVLGDDLLAINAMAYLAACLMSYWALRTRSLGRNHRLERIADVLFLAALTLTAVNAAFITWAVSAFH</sequence>
<comment type="caution">
    <text evidence="2">The sequence shown here is derived from an EMBL/GenBank/DDBJ whole genome shotgun (WGS) entry which is preliminary data.</text>
</comment>
<dbReference type="RefSeq" id="WP_204630791.1">
    <property type="nucleotide sequence ID" value="NZ_BSOC01000004.1"/>
</dbReference>
<keyword evidence="1" id="KW-0472">Membrane</keyword>
<proteinExistence type="predicted"/>
<evidence type="ECO:0000256" key="1">
    <source>
        <dbReference type="SAM" id="Phobius"/>
    </source>
</evidence>